<dbReference type="InterPro" id="IPR050206">
    <property type="entry name" value="FtsK/SpoIIIE/SftA"/>
</dbReference>
<reference evidence="9 10" key="1">
    <citation type="submission" date="2009-12" db="EMBL/GenBank/DDBJ databases">
        <authorList>
            <person name="Shrivastava S."/>
            <person name="Madupu R."/>
            <person name="Durkin A.S."/>
            <person name="Torralba M."/>
            <person name="Methe B."/>
            <person name="Sutton G.G."/>
            <person name="Strausberg R.L."/>
            <person name="Nelson K.E."/>
        </authorList>
    </citation>
    <scope>NUCLEOTIDE SEQUENCE [LARGE SCALE GENOMIC DNA]</scope>
    <source>
        <strain evidence="9 10">W5455</strain>
    </source>
</reference>
<keyword evidence="2 5" id="KW-0547">Nucleotide-binding</keyword>
<sequence>MMSSKNRFKSRRRATKTQSARGRMAKRGFEFGALFRLCQIFLAAILLYVTASLFTKGAGVLGKDMASCLLQLAGGGLVLLLLHFFYGLFCSLLYRQVHSVFSQWMGTFCLYGAVSLFLGMLRRIGAGESIGLLSPGILGNVSSQVLPRFIGVIGTMLTGLCLVGLAAFNYGHLNAARIAWLRERLSFVHAPRWRRQKAPQAPASAQTEGEAEPAQGEVEAAQPEKSISEETLPSEEVEAVASEAESPLQNESPGKTGFWASLGVAVKALFGHGKKEHENGEIIDEYAEQYADEQGENAESENYGGYFANVPQADRYGHEATGTREDELPETNGENAFAAGTLGESGSVGEAESAFAAAGSVPISKKPSVEVEPSGDLVGTENVQFCAGRPIPAGSFPPPLDLLGPHRDIEEVIDDRQAQENGQKVILSLADFGVSAELKRTIIGPTVVQYQIQLAPGIKVSKVMALGNDIAVALGVSSIRVEAPIVGTSYIGIELPNVNRRSVPLRQILESDVFQRTKLKLPLPLGQTVDGRILISGLEDLPHLLIAGTTGSGKSIFVNNCIVSLCYHNTPAELRFIMVDPKRVEMGIYESLPHILAKPIVSAAGAVHALAWAVREMERRYNVCYQAKVKDIFSYNSKVLPKDRLPHIVIIVDELADLMMTAQKEVEDCIMSLAQKARASGIHLMLATQRPSVNVLTGTIKANIPARVSFALPSAIDSKTILDKSGAQNLLGKGDMLFVSTKTPHPLRIQSPFLDEQTNIRVVEYLRNTFGDPEYVDLEEPSDEKGGNSSDFLEDNRLEEAIKIVLSTGVASSSGLQRQMRVGFTRAARMVDTMESMGIVGPQHGGKPREILVDEAEALEILEQLRGE</sequence>
<keyword evidence="10" id="KW-1185">Reference proteome</keyword>
<keyword evidence="7" id="KW-0472">Membrane</keyword>
<feature type="binding site" evidence="5">
    <location>
        <begin position="548"/>
        <end position="555"/>
    </location>
    <ligand>
        <name>ATP</name>
        <dbReference type="ChEBI" id="CHEBI:30616"/>
    </ligand>
</feature>
<feature type="transmembrane region" description="Helical" evidence="7">
    <location>
        <begin position="145"/>
        <end position="168"/>
    </location>
</feature>
<dbReference type="Pfam" id="PF09397">
    <property type="entry name" value="FtsK_gamma"/>
    <property type="match status" value="1"/>
</dbReference>
<evidence type="ECO:0000256" key="5">
    <source>
        <dbReference type="PROSITE-ProRule" id="PRU00289"/>
    </source>
</evidence>
<accession>A0ABP2HWZ3</accession>
<dbReference type="Gene3D" id="3.30.980.40">
    <property type="match status" value="1"/>
</dbReference>
<keyword evidence="7" id="KW-0812">Transmembrane</keyword>
<dbReference type="InterPro" id="IPR041027">
    <property type="entry name" value="FtsK_alpha"/>
</dbReference>
<evidence type="ECO:0000256" key="2">
    <source>
        <dbReference type="ARBA" id="ARBA00022741"/>
    </source>
</evidence>
<feature type="domain" description="FtsK" evidence="8">
    <location>
        <begin position="530"/>
        <end position="719"/>
    </location>
</feature>
<evidence type="ECO:0000259" key="8">
    <source>
        <dbReference type="PROSITE" id="PS50901"/>
    </source>
</evidence>
<keyword evidence="4" id="KW-0238">DNA-binding</keyword>
<organism evidence="9 10">
    <name type="scientific">Pyramidobacter piscolens W5455</name>
    <dbReference type="NCBI Taxonomy" id="352165"/>
    <lineage>
        <taxon>Bacteria</taxon>
        <taxon>Thermotogati</taxon>
        <taxon>Synergistota</taxon>
        <taxon>Synergistia</taxon>
        <taxon>Synergistales</taxon>
        <taxon>Dethiosulfovibrionaceae</taxon>
        <taxon>Pyramidobacter</taxon>
    </lineage>
</organism>
<dbReference type="InterPro" id="IPR036388">
    <property type="entry name" value="WH-like_DNA-bd_sf"/>
</dbReference>
<dbReference type="SUPFAM" id="SSF46785">
    <property type="entry name" value="Winged helix' DNA-binding domain"/>
    <property type="match status" value="1"/>
</dbReference>
<dbReference type="Gene3D" id="1.10.10.10">
    <property type="entry name" value="Winged helix-like DNA-binding domain superfamily/Winged helix DNA-binding domain"/>
    <property type="match status" value="1"/>
</dbReference>
<dbReference type="PANTHER" id="PTHR22683:SF41">
    <property type="entry name" value="DNA TRANSLOCASE FTSK"/>
    <property type="match status" value="1"/>
</dbReference>
<feature type="compositionally biased region" description="Basic residues" evidence="6">
    <location>
        <begin position="1"/>
        <end position="15"/>
    </location>
</feature>
<comment type="caution">
    <text evidence="9">The sequence shown here is derived from an EMBL/GenBank/DDBJ whole genome shotgun (WGS) entry which is preliminary data.</text>
</comment>
<dbReference type="PANTHER" id="PTHR22683">
    <property type="entry name" value="SPORULATION PROTEIN RELATED"/>
    <property type="match status" value="1"/>
</dbReference>
<feature type="transmembrane region" description="Helical" evidence="7">
    <location>
        <begin position="75"/>
        <end position="94"/>
    </location>
</feature>
<dbReference type="InterPro" id="IPR018541">
    <property type="entry name" value="Ftsk_gamma"/>
</dbReference>
<dbReference type="SUPFAM" id="SSF52540">
    <property type="entry name" value="P-loop containing nucleoside triphosphate hydrolases"/>
    <property type="match status" value="1"/>
</dbReference>
<dbReference type="Pfam" id="PF01580">
    <property type="entry name" value="FtsK_SpoIIIE"/>
    <property type="match status" value="1"/>
</dbReference>
<evidence type="ECO:0000313" key="9">
    <source>
        <dbReference type="EMBL" id="EFB91807.1"/>
    </source>
</evidence>
<dbReference type="InterPro" id="IPR036390">
    <property type="entry name" value="WH_DNA-bd_sf"/>
</dbReference>
<dbReference type="EMBL" id="ADFP01000016">
    <property type="protein sequence ID" value="EFB91807.1"/>
    <property type="molecule type" value="Genomic_DNA"/>
</dbReference>
<dbReference type="PROSITE" id="PS50901">
    <property type="entry name" value="FTSK"/>
    <property type="match status" value="1"/>
</dbReference>
<dbReference type="SMART" id="SM00843">
    <property type="entry name" value="Ftsk_gamma"/>
    <property type="match status" value="1"/>
</dbReference>
<feature type="transmembrane region" description="Helical" evidence="7">
    <location>
        <begin position="106"/>
        <end position="125"/>
    </location>
</feature>
<evidence type="ECO:0000256" key="3">
    <source>
        <dbReference type="ARBA" id="ARBA00022840"/>
    </source>
</evidence>
<name>A0ABP2HWZ3_9BACT</name>
<dbReference type="Gene3D" id="3.40.50.300">
    <property type="entry name" value="P-loop containing nucleotide triphosphate hydrolases"/>
    <property type="match status" value="1"/>
</dbReference>
<comment type="similarity">
    <text evidence="1">Belongs to the FtsK/SpoIIIE/SftA family.</text>
</comment>
<proteinExistence type="inferred from homology"/>
<feature type="region of interest" description="Disordered" evidence="6">
    <location>
        <begin position="1"/>
        <end position="21"/>
    </location>
</feature>
<evidence type="ECO:0000256" key="6">
    <source>
        <dbReference type="SAM" id="MobiDB-lite"/>
    </source>
</evidence>
<keyword evidence="3 5" id="KW-0067">ATP-binding</keyword>
<protein>
    <submittedName>
        <fullName evidence="9">FtsK/SpoIIIE family protein</fullName>
    </submittedName>
</protein>
<gene>
    <name evidence="9" type="ORF">HMPREF7215_0539</name>
</gene>
<evidence type="ECO:0000256" key="4">
    <source>
        <dbReference type="ARBA" id="ARBA00023125"/>
    </source>
</evidence>
<dbReference type="InterPro" id="IPR002543">
    <property type="entry name" value="FtsK_dom"/>
</dbReference>
<feature type="region of interest" description="Disordered" evidence="6">
    <location>
        <begin position="196"/>
        <end position="254"/>
    </location>
</feature>
<keyword evidence="7" id="KW-1133">Transmembrane helix</keyword>
<evidence type="ECO:0000256" key="7">
    <source>
        <dbReference type="SAM" id="Phobius"/>
    </source>
</evidence>
<evidence type="ECO:0000256" key="1">
    <source>
        <dbReference type="ARBA" id="ARBA00006474"/>
    </source>
</evidence>
<dbReference type="Proteomes" id="UP000006462">
    <property type="component" value="Unassembled WGS sequence"/>
</dbReference>
<evidence type="ECO:0000313" key="10">
    <source>
        <dbReference type="Proteomes" id="UP000006462"/>
    </source>
</evidence>
<dbReference type="Pfam" id="PF17854">
    <property type="entry name" value="FtsK_alpha"/>
    <property type="match status" value="1"/>
</dbReference>
<dbReference type="InterPro" id="IPR027417">
    <property type="entry name" value="P-loop_NTPase"/>
</dbReference>